<dbReference type="OrthoDB" id="2858561at2759"/>
<organism evidence="1 2">
    <name type="scientific">Guyanagaster necrorhizus</name>
    <dbReference type="NCBI Taxonomy" id="856835"/>
    <lineage>
        <taxon>Eukaryota</taxon>
        <taxon>Fungi</taxon>
        <taxon>Dikarya</taxon>
        <taxon>Basidiomycota</taxon>
        <taxon>Agaricomycotina</taxon>
        <taxon>Agaricomycetes</taxon>
        <taxon>Agaricomycetidae</taxon>
        <taxon>Agaricales</taxon>
        <taxon>Marasmiineae</taxon>
        <taxon>Physalacriaceae</taxon>
        <taxon>Guyanagaster</taxon>
    </lineage>
</organism>
<evidence type="ECO:0000313" key="2">
    <source>
        <dbReference type="Proteomes" id="UP000812287"/>
    </source>
</evidence>
<comment type="caution">
    <text evidence="1">The sequence shown here is derived from an EMBL/GenBank/DDBJ whole genome shotgun (WGS) entry which is preliminary data.</text>
</comment>
<reference evidence="1" key="1">
    <citation type="submission" date="2020-11" db="EMBL/GenBank/DDBJ databases">
        <title>Adaptations for nitrogen fixation in a non-lichenized fungal sporocarp promotes dispersal by wood-feeding termites.</title>
        <authorList>
            <consortium name="DOE Joint Genome Institute"/>
            <person name="Koch R.A."/>
            <person name="Yoon G."/>
            <person name="Arayal U."/>
            <person name="Lail K."/>
            <person name="Amirebrahimi M."/>
            <person name="Labutti K."/>
            <person name="Lipzen A."/>
            <person name="Riley R."/>
            <person name="Barry K."/>
            <person name="Henrissat B."/>
            <person name="Grigoriev I.V."/>
            <person name="Herr J.R."/>
            <person name="Aime M.C."/>
        </authorList>
    </citation>
    <scope>NUCLEOTIDE SEQUENCE</scope>
    <source>
        <strain evidence="1">MCA 3950</strain>
    </source>
</reference>
<proteinExistence type="predicted"/>
<dbReference type="EMBL" id="MU250535">
    <property type="protein sequence ID" value="KAG7446106.1"/>
    <property type="molecule type" value="Genomic_DNA"/>
</dbReference>
<evidence type="ECO:0008006" key="3">
    <source>
        <dbReference type="Google" id="ProtNLM"/>
    </source>
</evidence>
<dbReference type="RefSeq" id="XP_043039606.1">
    <property type="nucleotide sequence ID" value="XM_043186356.1"/>
</dbReference>
<dbReference type="AlphaFoldDB" id="A0A9P8ASN4"/>
<accession>A0A9P8ASN4</accession>
<evidence type="ECO:0000313" key="1">
    <source>
        <dbReference type="EMBL" id="KAG7446106.1"/>
    </source>
</evidence>
<gene>
    <name evidence="1" type="ORF">BT62DRAFT_932463</name>
</gene>
<keyword evidence="2" id="KW-1185">Reference proteome</keyword>
<sequence length="331" mass="36555">MDPFVSPPLLATTVAHLGLHNASRAVNVRYDVYLRRNKEPPTEESCREALSAYGEIESVRFVEKTRIGGPSHGLILRYLDVESSIKALAALQKGLPGFEESSTSSTYVPDSSTYWVPEWYTPTRGQNRPSTVVLSDVQDMAPVMPAIRKALRKLGSPAKAYGTFTLINSFCIQFVSPGYANDFRELFRPDAEQLGIHTKLKNSNDLGHPTPHHGLLTAIDLGMTSVLYLKTREPLSNHNVWLLREMSPGAWVHRIIDGLIVNFPNVSYAMQFLLLLESGNHGFEGLEGVPVTFFGGLNITPVPIATPQKGSDGRRVMSTRRRATQALGLNV</sequence>
<name>A0A9P8ASN4_9AGAR</name>
<protein>
    <recommendedName>
        <fullName evidence="3">RRM domain-containing protein</fullName>
    </recommendedName>
</protein>
<dbReference type="Proteomes" id="UP000812287">
    <property type="component" value="Unassembled WGS sequence"/>
</dbReference>
<dbReference type="GeneID" id="66108653"/>